<keyword evidence="1" id="KW-1133">Transmembrane helix</keyword>
<reference evidence="2 3" key="1">
    <citation type="journal article" date="2009" name="Science">
        <title>Green evolution and dynamic adaptations revealed by genomes of the marine picoeukaryotes Micromonas.</title>
        <authorList>
            <person name="Worden A.Z."/>
            <person name="Lee J.H."/>
            <person name="Mock T."/>
            <person name="Rouze P."/>
            <person name="Simmons M.P."/>
            <person name="Aerts A.L."/>
            <person name="Allen A.E."/>
            <person name="Cuvelier M.L."/>
            <person name="Derelle E."/>
            <person name="Everett M.V."/>
            <person name="Foulon E."/>
            <person name="Grimwood J."/>
            <person name="Gundlach H."/>
            <person name="Henrissat B."/>
            <person name="Napoli C."/>
            <person name="McDonald S.M."/>
            <person name="Parker M.S."/>
            <person name="Rombauts S."/>
            <person name="Salamov A."/>
            <person name="Von Dassow P."/>
            <person name="Badger J.H."/>
            <person name="Coutinho P.M."/>
            <person name="Demir E."/>
            <person name="Dubchak I."/>
            <person name="Gentemann C."/>
            <person name="Eikrem W."/>
            <person name="Gready J.E."/>
            <person name="John U."/>
            <person name="Lanier W."/>
            <person name="Lindquist E.A."/>
            <person name="Lucas S."/>
            <person name="Mayer K.F."/>
            <person name="Moreau H."/>
            <person name="Not F."/>
            <person name="Otillar R."/>
            <person name="Panaud O."/>
            <person name="Pangilinan J."/>
            <person name="Paulsen I."/>
            <person name="Piegu B."/>
            <person name="Poliakov A."/>
            <person name="Robbens S."/>
            <person name="Schmutz J."/>
            <person name="Toulza E."/>
            <person name="Wyss T."/>
            <person name="Zelensky A."/>
            <person name="Zhou K."/>
            <person name="Armbrust E.V."/>
            <person name="Bhattacharya D."/>
            <person name="Goodenough U.W."/>
            <person name="Van de Peer Y."/>
            <person name="Grigoriev I.V."/>
        </authorList>
    </citation>
    <scope>NUCLEOTIDE SEQUENCE [LARGE SCALE GENOMIC DNA]</scope>
    <source>
        <strain evidence="3">RCC299 / NOUM17</strain>
    </source>
</reference>
<organism evidence="2 3">
    <name type="scientific">Micromonas commoda (strain RCC299 / NOUM17 / CCMP2709)</name>
    <name type="common">Picoplanktonic green alga</name>
    <dbReference type="NCBI Taxonomy" id="296587"/>
    <lineage>
        <taxon>Eukaryota</taxon>
        <taxon>Viridiplantae</taxon>
        <taxon>Chlorophyta</taxon>
        <taxon>Mamiellophyceae</taxon>
        <taxon>Mamiellales</taxon>
        <taxon>Mamiellaceae</taxon>
        <taxon>Micromonas</taxon>
    </lineage>
</organism>
<dbReference type="InterPro" id="IPR011044">
    <property type="entry name" value="Quino_amine_DH_bsu"/>
</dbReference>
<dbReference type="GO" id="GO:0016603">
    <property type="term" value="F:glutaminyl-peptide cyclotransferase activity"/>
    <property type="evidence" value="ECO:0007669"/>
    <property type="project" value="InterPro"/>
</dbReference>
<dbReference type="RefSeq" id="XP_002507214.1">
    <property type="nucleotide sequence ID" value="XM_002507168.1"/>
</dbReference>
<keyword evidence="1" id="KW-0812">Transmembrane</keyword>
<dbReference type="Proteomes" id="UP000002009">
    <property type="component" value="Chromosome 1"/>
</dbReference>
<dbReference type="OrthoDB" id="409395at2759"/>
<dbReference type="InParanoid" id="C1FDY5"/>
<dbReference type="PANTHER" id="PTHR31270">
    <property type="entry name" value="GLUTAMINYL-PEPTIDE CYCLOTRANSFERASE"/>
    <property type="match status" value="1"/>
</dbReference>
<evidence type="ECO:0000313" key="3">
    <source>
        <dbReference type="Proteomes" id="UP000002009"/>
    </source>
</evidence>
<feature type="transmembrane region" description="Helical" evidence="1">
    <location>
        <begin position="20"/>
        <end position="41"/>
    </location>
</feature>
<dbReference type="Pfam" id="PF05096">
    <property type="entry name" value="Glu_cyclase_2"/>
    <property type="match status" value="1"/>
</dbReference>
<gene>
    <name evidence="2" type="ORF">MICPUN_51552</name>
</gene>
<dbReference type="eggNOG" id="ENOG502QUQC">
    <property type="taxonomic scope" value="Eukaryota"/>
</dbReference>
<dbReference type="FunCoup" id="C1FDY5">
    <property type="interactions" value="135"/>
</dbReference>
<dbReference type="InterPro" id="IPR007788">
    <property type="entry name" value="QCT"/>
</dbReference>
<dbReference type="KEGG" id="mis:MICPUN_51552"/>
<dbReference type="STRING" id="296587.C1FDY5"/>
<evidence type="ECO:0008006" key="4">
    <source>
        <dbReference type="Google" id="ProtNLM"/>
    </source>
</evidence>
<keyword evidence="1" id="KW-0472">Membrane</keyword>
<dbReference type="SUPFAM" id="SSF50969">
    <property type="entry name" value="YVTN repeat-like/Quinoprotein amine dehydrogenase"/>
    <property type="match status" value="1"/>
</dbReference>
<dbReference type="AlphaFoldDB" id="C1FDY5"/>
<dbReference type="PANTHER" id="PTHR31270:SF1">
    <property type="entry name" value="GLUTAMINYL-PEPTIDE CYCLOTRANSFERASE"/>
    <property type="match status" value="1"/>
</dbReference>
<evidence type="ECO:0000256" key="1">
    <source>
        <dbReference type="SAM" id="Phobius"/>
    </source>
</evidence>
<keyword evidence="3" id="KW-1185">Reference proteome</keyword>
<proteinExistence type="predicted"/>
<dbReference type="GeneID" id="8250529"/>
<evidence type="ECO:0000313" key="2">
    <source>
        <dbReference type="EMBL" id="ACO68472.1"/>
    </source>
</evidence>
<sequence>MSSRQDDRTTQCKRTTRRLVTLIGVLAAGNFFSYLLFFILWQPSQFVEVRGTSSSIGFLPYVKDSMLSLSTIDSNIEWRQPYLHEDVLARQLGDLDSDTPFPIFRGDPDLYTYEVLRKFPHDPSAFTQGLLFRPPDTLFESTGAFGGPSTLREVDLVTGTVRKQVELPGIYFAEGLTYHDDKLLQIFWRNNTGIYYDPKTFKSLGTFQTPLSDGWGISVVDDSLVVSDSSTELHFIQPSTKDEGTLRLLHSKTIRDGNTKIRFANELETVKGEIWANVLERECVMRINSKTGEVVGWINLSGLSHNLDRGTLRPGVLNGIAYDAEGDRIFLTGKNWANLFQVRIIRENRTSLDTVRHICHPANSLPQYGYP</sequence>
<dbReference type="EMBL" id="CP001574">
    <property type="protein sequence ID" value="ACO68472.1"/>
    <property type="molecule type" value="Genomic_DNA"/>
</dbReference>
<accession>C1FDY5</accession>
<dbReference type="OMA" id="DMNDGWG"/>
<protein>
    <recommendedName>
        <fullName evidence="4">Glutamine cyclotransferase</fullName>
    </recommendedName>
</protein>
<name>C1FDY5_MICCC</name>